<gene>
    <name evidence="1" type="ORF">PUW23_15030</name>
</gene>
<reference evidence="1" key="1">
    <citation type="submission" date="2023-02" db="EMBL/GenBank/DDBJ databases">
        <title>Pathogen: clinical or host-associated sample.</title>
        <authorList>
            <person name="Hergert J."/>
            <person name="Casey R."/>
            <person name="Wagner J."/>
            <person name="Young E.L."/>
            <person name="Oakeson K.F."/>
        </authorList>
    </citation>
    <scope>NUCLEOTIDE SEQUENCE</scope>
    <source>
        <strain evidence="1">2022CK-00830</strain>
    </source>
</reference>
<evidence type="ECO:0000313" key="2">
    <source>
        <dbReference type="Proteomes" id="UP001220962"/>
    </source>
</evidence>
<keyword evidence="1" id="KW-0808">Transferase</keyword>
<proteinExistence type="predicted"/>
<protein>
    <submittedName>
        <fullName evidence="1">Shikimate kinase</fullName>
    </submittedName>
</protein>
<dbReference type="SUPFAM" id="SSF52540">
    <property type="entry name" value="P-loop containing nucleoside triphosphate hydrolases"/>
    <property type="match status" value="1"/>
</dbReference>
<dbReference type="EMBL" id="CP118101">
    <property type="protein sequence ID" value="WDH80852.1"/>
    <property type="molecule type" value="Genomic_DNA"/>
</dbReference>
<dbReference type="Proteomes" id="UP001220962">
    <property type="component" value="Chromosome"/>
</dbReference>
<dbReference type="AlphaFoldDB" id="A0AAX3MUD0"/>
<accession>A0AAX3MUD0</accession>
<dbReference type="RefSeq" id="WP_047910415.1">
    <property type="nucleotide sequence ID" value="NZ_CP118101.1"/>
</dbReference>
<name>A0AAX3MUD0_9BACL</name>
<dbReference type="GO" id="GO:0016301">
    <property type="term" value="F:kinase activity"/>
    <property type="evidence" value="ECO:0007669"/>
    <property type="project" value="UniProtKB-KW"/>
</dbReference>
<sequence>MSNIILIGPISTGKSTIAELLSRETRLPKCSLDDIRFKYYEELGYDHDHALKLQEKHGFWEKYKYWKPFEAHLVVRVLEEYRDHIIDFGAGHSVYEDPELFGKVEKAMLNEPFVFLLIPSQDREKSAQILCERSGLDFNRHFVDHESNYKLAKQIVYTEDREPEETMKEILSQI</sequence>
<dbReference type="InterPro" id="IPR027417">
    <property type="entry name" value="P-loop_NTPase"/>
</dbReference>
<organism evidence="1 2">
    <name type="scientific">Paenibacillus urinalis</name>
    <dbReference type="NCBI Taxonomy" id="521520"/>
    <lineage>
        <taxon>Bacteria</taxon>
        <taxon>Bacillati</taxon>
        <taxon>Bacillota</taxon>
        <taxon>Bacilli</taxon>
        <taxon>Bacillales</taxon>
        <taxon>Paenibacillaceae</taxon>
        <taxon>Paenibacillus</taxon>
    </lineage>
</organism>
<dbReference type="Gene3D" id="3.40.50.300">
    <property type="entry name" value="P-loop containing nucleotide triphosphate hydrolases"/>
    <property type="match status" value="1"/>
</dbReference>
<evidence type="ECO:0000313" key="1">
    <source>
        <dbReference type="EMBL" id="WDH80852.1"/>
    </source>
</evidence>
<keyword evidence="1" id="KW-0418">Kinase</keyword>